<dbReference type="GO" id="GO:0008199">
    <property type="term" value="F:ferric iron binding"/>
    <property type="evidence" value="ECO:0007669"/>
    <property type="project" value="InterPro"/>
</dbReference>
<evidence type="ECO:0000313" key="3">
    <source>
        <dbReference type="Proteomes" id="UP000035661"/>
    </source>
</evidence>
<dbReference type="SUPFAM" id="SSF47240">
    <property type="entry name" value="Ferritin-like"/>
    <property type="match status" value="1"/>
</dbReference>
<protein>
    <submittedName>
        <fullName evidence="2">Ferritin</fullName>
    </submittedName>
</protein>
<dbReference type="STRING" id="315358.SERIO_v1c08780"/>
<dbReference type="InterPro" id="IPR012347">
    <property type="entry name" value="Ferritin-like"/>
</dbReference>
<dbReference type="InterPro" id="IPR008331">
    <property type="entry name" value="Ferritin_DPS_dom"/>
</dbReference>
<dbReference type="KEGG" id="seri:SERIO_v1c08780"/>
<proteinExistence type="predicted"/>
<dbReference type="InterPro" id="IPR009078">
    <property type="entry name" value="Ferritin-like_SF"/>
</dbReference>
<dbReference type="PROSITE" id="PS50905">
    <property type="entry name" value="FERRITIN_LIKE"/>
    <property type="match status" value="1"/>
</dbReference>
<name>A0A0H3XHZ1_9MOLU</name>
<dbReference type="Pfam" id="PF00210">
    <property type="entry name" value="Ferritin"/>
    <property type="match status" value="1"/>
</dbReference>
<feature type="domain" description="Ferritin-like diiron" evidence="1">
    <location>
        <begin position="1"/>
        <end position="145"/>
    </location>
</feature>
<dbReference type="PATRIC" id="fig|743698.3.peg.885"/>
<dbReference type="EMBL" id="CP011856">
    <property type="protein sequence ID" value="AKM54438.1"/>
    <property type="molecule type" value="Genomic_DNA"/>
</dbReference>
<dbReference type="RefSeq" id="WP_047791640.1">
    <property type="nucleotide sequence ID" value="NZ_CP011856.1"/>
</dbReference>
<accession>A0A0H3XHZ1</accession>
<dbReference type="Gene3D" id="1.20.1260.10">
    <property type="match status" value="1"/>
</dbReference>
<dbReference type="InterPro" id="IPR009040">
    <property type="entry name" value="Ferritin-like_diiron"/>
</dbReference>
<keyword evidence="3" id="KW-1185">Reference proteome</keyword>
<evidence type="ECO:0000259" key="1">
    <source>
        <dbReference type="PROSITE" id="PS50905"/>
    </source>
</evidence>
<sequence length="174" mass="20948">MLTKEMQKDLQEYLDEHAKMQFICYNLSTNADRLGYPGFAHYYQVQAQDEVLHQRRIMNFMMDRDGTFEMTKVEPVFKELKSIKEVVEEYAHHRKHFAEITNHFAARSRELGDLVTNKFYDWFIIDFYEELAEVKDILDWINMSNGDYYKLDRKMAKREEPDTKTVIDPFSPHN</sequence>
<dbReference type="Proteomes" id="UP000035661">
    <property type="component" value="Chromosome"/>
</dbReference>
<organism evidence="2 3">
    <name type="scientific">Spiroplasma eriocheiris</name>
    <dbReference type="NCBI Taxonomy" id="315358"/>
    <lineage>
        <taxon>Bacteria</taxon>
        <taxon>Bacillati</taxon>
        <taxon>Mycoplasmatota</taxon>
        <taxon>Mollicutes</taxon>
        <taxon>Entomoplasmatales</taxon>
        <taxon>Spiroplasmataceae</taxon>
        <taxon>Spiroplasma</taxon>
    </lineage>
</organism>
<reference evidence="3" key="2">
    <citation type="submission" date="2015-06" db="EMBL/GenBank/DDBJ databases">
        <title>Complete genome sequence of Spiroplasma eriocheiris TDA-040725-5 (DSM 21848).</title>
        <authorList>
            <person name="Lo W.-S."/>
            <person name="Kuo C.-H."/>
        </authorList>
    </citation>
    <scope>NUCLEOTIDE SEQUENCE [LARGE SCALE GENOMIC DNA]</scope>
    <source>
        <strain evidence="3">TDA-040725-5</strain>
    </source>
</reference>
<gene>
    <name evidence="2" type="ORF">SERIO_v1c08780</name>
</gene>
<reference evidence="2 3" key="1">
    <citation type="journal article" date="2015" name="Genome Biol. Evol.">
        <title>Found and Lost: The Fates of Horizontally Acquired Genes in Arthropod-Symbiotic Spiroplasma.</title>
        <authorList>
            <person name="Lo W.S."/>
            <person name="Gasparich G.E."/>
            <person name="Kuo C.H."/>
        </authorList>
    </citation>
    <scope>NUCLEOTIDE SEQUENCE [LARGE SCALE GENOMIC DNA]</scope>
    <source>
        <strain evidence="3">TDA-040725-5</strain>
    </source>
</reference>
<evidence type="ECO:0000313" key="2">
    <source>
        <dbReference type="EMBL" id="AKM54438.1"/>
    </source>
</evidence>
<dbReference type="AlphaFoldDB" id="A0A0H3XHZ1"/>